<feature type="transmembrane region" description="Helical" evidence="7">
    <location>
        <begin position="202"/>
        <end position="222"/>
    </location>
</feature>
<dbReference type="InterPro" id="IPR011701">
    <property type="entry name" value="MFS"/>
</dbReference>
<feature type="transmembrane region" description="Helical" evidence="7">
    <location>
        <begin position="401"/>
        <end position="422"/>
    </location>
</feature>
<dbReference type="Gene3D" id="1.20.1720.10">
    <property type="entry name" value="Multidrug resistance protein D"/>
    <property type="match status" value="1"/>
</dbReference>
<feature type="transmembrane region" description="Helical" evidence="7">
    <location>
        <begin position="367"/>
        <end position="389"/>
    </location>
</feature>
<dbReference type="GO" id="GO:0022857">
    <property type="term" value="F:transmembrane transporter activity"/>
    <property type="evidence" value="ECO:0007669"/>
    <property type="project" value="InterPro"/>
</dbReference>
<organism evidence="9 10">
    <name type="scientific">Glycomyces sambucus</name>
    <dbReference type="NCBI Taxonomy" id="380244"/>
    <lineage>
        <taxon>Bacteria</taxon>
        <taxon>Bacillati</taxon>
        <taxon>Actinomycetota</taxon>
        <taxon>Actinomycetes</taxon>
        <taxon>Glycomycetales</taxon>
        <taxon>Glycomycetaceae</taxon>
        <taxon>Glycomyces</taxon>
    </lineage>
</organism>
<feature type="transmembrane region" description="Helical" evidence="7">
    <location>
        <begin position="442"/>
        <end position="466"/>
    </location>
</feature>
<evidence type="ECO:0000256" key="7">
    <source>
        <dbReference type="SAM" id="Phobius"/>
    </source>
</evidence>
<dbReference type="PANTHER" id="PTHR42718">
    <property type="entry name" value="MAJOR FACILITATOR SUPERFAMILY MULTIDRUG TRANSPORTER MFSC"/>
    <property type="match status" value="1"/>
</dbReference>
<feature type="transmembrane region" description="Helical" evidence="7">
    <location>
        <begin position="304"/>
        <end position="325"/>
    </location>
</feature>
<dbReference type="CDD" id="cd17321">
    <property type="entry name" value="MFS_MMR_MDR_like"/>
    <property type="match status" value="1"/>
</dbReference>
<evidence type="ECO:0000256" key="3">
    <source>
        <dbReference type="ARBA" id="ARBA00022475"/>
    </source>
</evidence>
<feature type="transmembrane region" description="Helical" evidence="7">
    <location>
        <begin position="80"/>
        <end position="98"/>
    </location>
</feature>
<feature type="transmembrane region" description="Helical" evidence="7">
    <location>
        <begin position="271"/>
        <end position="292"/>
    </location>
</feature>
<dbReference type="RefSeq" id="WP_218126153.1">
    <property type="nucleotide sequence ID" value="NZ_FNGF01000001.1"/>
</dbReference>
<dbReference type="AlphaFoldDB" id="A0A1G9CX82"/>
<evidence type="ECO:0000313" key="9">
    <source>
        <dbReference type="EMBL" id="SDK56024.1"/>
    </source>
</evidence>
<feature type="transmembrane region" description="Helical" evidence="7">
    <location>
        <begin position="143"/>
        <end position="162"/>
    </location>
</feature>
<feature type="transmembrane region" description="Helical" evidence="7">
    <location>
        <begin position="234"/>
        <end position="250"/>
    </location>
</feature>
<keyword evidence="3" id="KW-1003">Cell membrane</keyword>
<feature type="transmembrane region" description="Helical" evidence="7">
    <location>
        <begin position="110"/>
        <end position="131"/>
    </location>
</feature>
<keyword evidence="4 7" id="KW-0812">Transmembrane</keyword>
<proteinExistence type="predicted"/>
<keyword evidence="2" id="KW-0813">Transport</keyword>
<feature type="domain" description="Major facilitator superfamily (MFS) profile" evidence="8">
    <location>
        <begin position="15"/>
        <end position="470"/>
    </location>
</feature>
<dbReference type="InterPro" id="IPR036259">
    <property type="entry name" value="MFS_trans_sf"/>
</dbReference>
<evidence type="ECO:0000256" key="2">
    <source>
        <dbReference type="ARBA" id="ARBA00022448"/>
    </source>
</evidence>
<reference evidence="10" key="1">
    <citation type="submission" date="2016-10" db="EMBL/GenBank/DDBJ databases">
        <authorList>
            <person name="Varghese N."/>
            <person name="Submissions S."/>
        </authorList>
    </citation>
    <scope>NUCLEOTIDE SEQUENCE [LARGE SCALE GENOMIC DNA]</scope>
    <source>
        <strain evidence="10">CGMCC 4.3147</strain>
    </source>
</reference>
<dbReference type="PROSITE" id="PS50850">
    <property type="entry name" value="MFS"/>
    <property type="match status" value="1"/>
</dbReference>
<dbReference type="Proteomes" id="UP000198662">
    <property type="component" value="Unassembled WGS sequence"/>
</dbReference>
<dbReference type="InterPro" id="IPR020846">
    <property type="entry name" value="MFS_dom"/>
</dbReference>
<dbReference type="STRING" id="380244.SAMN05216298_0546"/>
<gene>
    <name evidence="9" type="ORF">SAMN05216298_0546</name>
</gene>
<keyword evidence="10" id="KW-1185">Reference proteome</keyword>
<dbReference type="PANTHER" id="PTHR42718:SF46">
    <property type="entry name" value="BLR6921 PROTEIN"/>
    <property type="match status" value="1"/>
</dbReference>
<keyword evidence="5 7" id="KW-1133">Transmembrane helix</keyword>
<evidence type="ECO:0000256" key="5">
    <source>
        <dbReference type="ARBA" id="ARBA00022989"/>
    </source>
</evidence>
<evidence type="ECO:0000256" key="1">
    <source>
        <dbReference type="ARBA" id="ARBA00004651"/>
    </source>
</evidence>
<dbReference type="EMBL" id="FNGF01000001">
    <property type="protein sequence ID" value="SDK56024.1"/>
    <property type="molecule type" value="Genomic_DNA"/>
</dbReference>
<evidence type="ECO:0000313" key="10">
    <source>
        <dbReference type="Proteomes" id="UP000198662"/>
    </source>
</evidence>
<accession>A0A1G9CX82</accession>
<evidence type="ECO:0000256" key="6">
    <source>
        <dbReference type="ARBA" id="ARBA00023136"/>
    </source>
</evidence>
<dbReference type="Gene3D" id="1.20.1250.20">
    <property type="entry name" value="MFS general substrate transporter like domains"/>
    <property type="match status" value="1"/>
</dbReference>
<dbReference type="GO" id="GO:0005886">
    <property type="term" value="C:plasma membrane"/>
    <property type="evidence" value="ECO:0007669"/>
    <property type="project" value="UniProtKB-SubCell"/>
</dbReference>
<feature type="transmembrane region" description="Helical" evidence="7">
    <location>
        <begin position="337"/>
        <end position="355"/>
    </location>
</feature>
<comment type="subcellular location">
    <subcellularLocation>
        <location evidence="1">Cell membrane</location>
        <topology evidence="1">Multi-pass membrane protein</topology>
    </subcellularLocation>
</comment>
<sequence>MSAPHEASLSRRWLTVLVLLAAQVMIILDQNIVTIALPAIRDDLGFSQSNLVWTVNAYVIPFGGLLLLAGRLGDLLSRKWVFIAGLALFTLSSAAIGFADTQGLLLAGRFVQGIGGAIASAGLLGMVVMLLPEPAQQAKGIGAFGFASAGGGALGSVVGGVLTESVGWESIFFINVPLGLVVGLLAWRLLANDRGIGLRAGADILGAVLVTAGVMLAVYTLIEVEHQGWDSPRTIGFGAVAALLLAGFFVRQAKAATPLVPLRIMFSRSVAGANIAQALMVGAAFGFMYFTVLYLQQVLGFQPLHAGLAFLPAPLVIASVSLWVAPQLLTRVAPRKLAIAGLAVMVLGFVLFAQMRPDGTYLVDVLPGMITAPLGFGLTMPALMTLGMADSKPEDAGVTSGLFNTAQQVGGAVGLAVISTAVSSRTAGLLDGGAAEAEALTAGYRLGYTIAAAMVAAALIVAVAVIKARKGAAAGAEPVPVAV</sequence>
<feature type="transmembrane region" description="Helical" evidence="7">
    <location>
        <begin position="51"/>
        <end position="68"/>
    </location>
</feature>
<feature type="transmembrane region" description="Helical" evidence="7">
    <location>
        <begin position="168"/>
        <end position="190"/>
    </location>
</feature>
<feature type="transmembrane region" description="Helical" evidence="7">
    <location>
        <begin position="12"/>
        <end position="39"/>
    </location>
</feature>
<protein>
    <submittedName>
        <fullName evidence="9">Drug resistance transporter, EmrB/QacA subfamily</fullName>
    </submittedName>
</protein>
<dbReference type="Pfam" id="PF07690">
    <property type="entry name" value="MFS_1"/>
    <property type="match status" value="1"/>
</dbReference>
<dbReference type="SUPFAM" id="SSF103473">
    <property type="entry name" value="MFS general substrate transporter"/>
    <property type="match status" value="1"/>
</dbReference>
<keyword evidence="6 7" id="KW-0472">Membrane</keyword>
<name>A0A1G9CX82_9ACTN</name>
<evidence type="ECO:0000256" key="4">
    <source>
        <dbReference type="ARBA" id="ARBA00022692"/>
    </source>
</evidence>
<evidence type="ECO:0000259" key="8">
    <source>
        <dbReference type="PROSITE" id="PS50850"/>
    </source>
</evidence>